<accession>E3FP68</accession>
<organism evidence="2 3">
    <name type="scientific">Stigmatella aurantiaca (strain DW4/3-1)</name>
    <dbReference type="NCBI Taxonomy" id="378806"/>
    <lineage>
        <taxon>Bacteria</taxon>
        <taxon>Pseudomonadati</taxon>
        <taxon>Myxococcota</taxon>
        <taxon>Myxococcia</taxon>
        <taxon>Myxococcales</taxon>
        <taxon>Cystobacterineae</taxon>
        <taxon>Archangiaceae</taxon>
        <taxon>Stigmatella</taxon>
    </lineage>
</organism>
<dbReference type="STRING" id="378806.STAUR_2894"/>
<reference evidence="2 3" key="1">
    <citation type="journal article" date="2011" name="Mol. Biol. Evol.">
        <title>Comparative genomic analysis of fruiting body formation in Myxococcales.</title>
        <authorList>
            <person name="Huntley S."/>
            <person name="Hamann N."/>
            <person name="Wegener-Feldbrugge S."/>
            <person name="Treuner-Lange A."/>
            <person name="Kube M."/>
            <person name="Reinhardt R."/>
            <person name="Klages S."/>
            <person name="Muller R."/>
            <person name="Ronning C.M."/>
            <person name="Nierman W.C."/>
            <person name="Sogaard-Andersen L."/>
        </authorList>
    </citation>
    <scope>NUCLEOTIDE SEQUENCE [LARGE SCALE GENOMIC DNA]</scope>
    <source>
        <strain evidence="2 3">DW4/3-1</strain>
    </source>
</reference>
<gene>
    <name evidence="2" type="ordered locus">STAUR_2894</name>
</gene>
<dbReference type="KEGG" id="sur:STAUR_2894"/>
<dbReference type="InterPro" id="IPR001466">
    <property type="entry name" value="Beta-lactam-related"/>
</dbReference>
<evidence type="ECO:0000259" key="1">
    <source>
        <dbReference type="Pfam" id="PF00144"/>
    </source>
</evidence>
<dbReference type="eggNOG" id="COG1680">
    <property type="taxonomic scope" value="Bacteria"/>
</dbReference>
<proteinExistence type="predicted"/>
<protein>
    <submittedName>
        <fullName evidence="2">Beta-lactamase family protein</fullName>
    </submittedName>
</protein>
<dbReference type="PANTHER" id="PTHR43283:SF3">
    <property type="entry name" value="BETA-LACTAMASE FAMILY PROTEIN (AFU_ORTHOLOGUE AFUA_5G07500)"/>
    <property type="match status" value="1"/>
</dbReference>
<dbReference type="HOGENOM" id="CLU_020027_11_2_7"/>
<feature type="domain" description="Beta-lactamase-related" evidence="1">
    <location>
        <begin position="23"/>
        <end position="395"/>
    </location>
</feature>
<dbReference type="InterPro" id="IPR012338">
    <property type="entry name" value="Beta-lactam/transpept-like"/>
</dbReference>
<name>E3FP68_STIAD</name>
<evidence type="ECO:0000313" key="2">
    <source>
        <dbReference type="EMBL" id="ADO70686.1"/>
    </source>
</evidence>
<dbReference type="Proteomes" id="UP000001351">
    <property type="component" value="Chromosome"/>
</dbReference>
<dbReference type="MEROPS" id="S12.950"/>
<dbReference type="SUPFAM" id="SSF56601">
    <property type="entry name" value="beta-lactamase/transpeptidase-like"/>
    <property type="match status" value="1"/>
</dbReference>
<dbReference type="PANTHER" id="PTHR43283">
    <property type="entry name" value="BETA-LACTAMASE-RELATED"/>
    <property type="match status" value="1"/>
</dbReference>
<dbReference type="Gene3D" id="3.40.710.10">
    <property type="entry name" value="DD-peptidase/beta-lactamase superfamily"/>
    <property type="match status" value="1"/>
</dbReference>
<dbReference type="RefSeq" id="WP_013375486.1">
    <property type="nucleotide sequence ID" value="NC_014623.1"/>
</dbReference>
<dbReference type="OrthoDB" id="9808046at2"/>
<keyword evidence="3" id="KW-1185">Reference proteome</keyword>
<dbReference type="EMBL" id="CP002271">
    <property type="protein sequence ID" value="ADO70686.1"/>
    <property type="molecule type" value="Genomic_DNA"/>
</dbReference>
<sequence>MAAFGIDVDPGDVGLNAKQLRRVDTHLKRYVDDGRLAGWQVMVSRRGKVAHLTSYGFADKEASRQVETDTLWRIYSMTKPITSVAAMMLWEEGAFELSDPVSRWLPEFAAPRVYTGGTAAKPVTVPATEPIRVWHLLTHTAGLTYAFHRVHVTDELHRLRGFEFGVPEGFDLAACVRAWAEIPLTFQPGAEWNYSVATDVLGRLIEVISGQTLDVFFAERIFQPLGMTDTAFSCPPDQQGRLAALYTLAPGRSAPLRSDSLGKGAMGRPSWLSGGGGLVSTTRDYTRFTWMLLNGGELDGARLLSPRTVAYMTRNHLPGGADLAAYGRPLFAETRFDGVGFGLGFGVVLDPVAHRTLTSPGEYHWGGMASTAFWVDPSEHLSVVFMTQLLPSSAYPLRSQLRQLVYPALID</sequence>
<evidence type="ECO:0000313" key="3">
    <source>
        <dbReference type="Proteomes" id="UP000001351"/>
    </source>
</evidence>
<dbReference type="AlphaFoldDB" id="E3FP68"/>
<dbReference type="InterPro" id="IPR050789">
    <property type="entry name" value="Diverse_Enzym_Activities"/>
</dbReference>
<dbReference type="Pfam" id="PF00144">
    <property type="entry name" value="Beta-lactamase"/>
    <property type="match status" value="1"/>
</dbReference>